<gene>
    <name evidence="1" type="ORF">M6B22_18715</name>
</gene>
<keyword evidence="2" id="KW-1185">Reference proteome</keyword>
<reference evidence="1" key="1">
    <citation type="submission" date="2022-05" db="EMBL/GenBank/DDBJ databases">
        <title>Jatrophihabitans sp. SB3-54 whole genome sequence.</title>
        <authorList>
            <person name="Suh M.K."/>
            <person name="Eom M.K."/>
            <person name="Kim J.S."/>
            <person name="Kim H.S."/>
            <person name="Do H.E."/>
            <person name="Shin Y.K."/>
            <person name="Lee J.-S."/>
        </authorList>
    </citation>
    <scope>NUCLEOTIDE SEQUENCE</scope>
    <source>
        <strain evidence="1">SB3-54</strain>
    </source>
</reference>
<dbReference type="EMBL" id="CP097463">
    <property type="protein sequence ID" value="WAX56543.1"/>
    <property type="molecule type" value="Genomic_DNA"/>
</dbReference>
<organism evidence="1 2">
    <name type="scientific">Jatrophihabitans cynanchi</name>
    <dbReference type="NCBI Taxonomy" id="2944128"/>
    <lineage>
        <taxon>Bacteria</taxon>
        <taxon>Bacillati</taxon>
        <taxon>Actinomycetota</taxon>
        <taxon>Actinomycetes</taxon>
        <taxon>Jatrophihabitantales</taxon>
        <taxon>Jatrophihabitantaceae</taxon>
        <taxon>Jatrophihabitans</taxon>
    </lineage>
</organism>
<name>A0ABY7JVF7_9ACTN</name>
<evidence type="ECO:0000313" key="2">
    <source>
        <dbReference type="Proteomes" id="UP001164693"/>
    </source>
</evidence>
<proteinExistence type="predicted"/>
<protein>
    <submittedName>
        <fullName evidence="1">Uncharacterized protein</fullName>
    </submittedName>
</protein>
<sequence>MTLDQIEHDAARTARAFTFAGTPCRGISAELAADGDDVDHLLREGRVRTRSFVACISVSDTLAGGFLVLPTFSAPHQTIVAERAPEASLERLLELALRDVVQNPYHRAWKEER</sequence>
<accession>A0ABY7JVF7</accession>
<dbReference type="Proteomes" id="UP001164693">
    <property type="component" value="Chromosome"/>
</dbReference>
<dbReference type="RefSeq" id="WP_269443079.1">
    <property type="nucleotide sequence ID" value="NZ_CP097463.1"/>
</dbReference>
<evidence type="ECO:0000313" key="1">
    <source>
        <dbReference type="EMBL" id="WAX56543.1"/>
    </source>
</evidence>